<sequence>MSALSEVSSTSRPPMLVIDSQGLRTDRLLHVELQTQDGGSKSSELSVRVTKGRFSVDRRRFIERGDEFSMDNASIKGKFNVLAFNQVVNYVTGCGVVCFVLHIEGRDGPCELYCLDRESAAGEKAGGQGRPSQRLTCTTLSGGMPLPPNDLSMEIVAGPRIFVWKDVQTTSKGARVSSWLEGKWTEYSLYGEERQGCGSITFQGIYPPVEGSYLFRTELLSSSSTYLWSVILPAPSESASVPPDKPGLLLAAPPYPWLPKAALSDCACLCEPAGDWHSEGTEDATTASLYIVSTHELSFHASSHLPPERPLCRACLDTSTGPATQVCALLTRACDAEGRLDESAIEQVVVLMARDPRMRLLLFVRRHSGPGAQKQELQPLREFCGVGGILRGDFLGSGWEQLALLPGRSQGGPASAPRRPWRMAEAALTDLVHVWVHKASLKLQDAPDKLFEDKEGLRSAGKKRGVAAGCPANEEGGELVAPIGREMERDKPARNGANAQRRGCEGSIEQEERVLCKFREAVRERLASEERRERRLQKTTAGSQLLLREGQAVLTDMAYKDVLPHVVVPPHAEESEGLSFAASLEPLGARGQEEASNDWRDSRASPLLPVATHRIMHQYLDADAHRISLDLSLRLAEPARVRLQHVALAVFSRDGPLTFTSSTISDSLTHEKGGANKDELRLAVSFLVSAASLLNPTSWEGSVTLCCAWRTLTWRGESEDEEPLAYPPGAQALQRLTVSASDLLASSFRAKHDSDGGQNLLTSLPLLWKLDALVLSPLLAPKDSVSLSSRLAAVHLDAVRNTCHVAAVDLPTLCITLRSLVEQNQEDRLNISSCPLKLVPADLSGRNRKSCFLKGLMLFLKLLQQEFDLICTLVEGGQPEESSIRDVWLAQPALDVTVHVLSKLCLLD</sequence>
<dbReference type="Proteomes" id="UP000019335">
    <property type="component" value="Chromosome 10"/>
</dbReference>
<comment type="caution">
    <text evidence="1">The sequence shown here is derived from an EMBL/GenBank/DDBJ whole genome shotgun (WGS) entry which is preliminary data.</text>
</comment>
<gene>
    <name evidence="1" type="ORF">Naga_100176g5</name>
</gene>
<dbReference type="OrthoDB" id="10283496at2759"/>
<name>W7TI40_9STRA</name>
<evidence type="ECO:0000313" key="2">
    <source>
        <dbReference type="Proteomes" id="UP000019335"/>
    </source>
</evidence>
<organism evidence="1 2">
    <name type="scientific">Nannochloropsis gaditana</name>
    <dbReference type="NCBI Taxonomy" id="72520"/>
    <lineage>
        <taxon>Eukaryota</taxon>
        <taxon>Sar</taxon>
        <taxon>Stramenopiles</taxon>
        <taxon>Ochrophyta</taxon>
        <taxon>Eustigmatophyceae</taxon>
        <taxon>Eustigmatales</taxon>
        <taxon>Monodopsidaceae</taxon>
        <taxon>Nannochloropsis</taxon>
    </lineage>
</organism>
<accession>W7TI40</accession>
<dbReference type="AlphaFoldDB" id="W7TI40"/>
<proteinExistence type="predicted"/>
<dbReference type="EMBL" id="AZIL01000831">
    <property type="protein sequence ID" value="EWM25777.1"/>
    <property type="molecule type" value="Genomic_DNA"/>
</dbReference>
<protein>
    <submittedName>
        <fullName evidence="1">Uncharacterized protein</fullName>
    </submittedName>
</protein>
<keyword evidence="2" id="KW-1185">Reference proteome</keyword>
<evidence type="ECO:0000313" key="1">
    <source>
        <dbReference type="EMBL" id="EWM25777.1"/>
    </source>
</evidence>
<reference evidence="1 2" key="1">
    <citation type="journal article" date="2014" name="Mol. Plant">
        <title>Chromosome Scale Genome Assembly and Transcriptome Profiling of Nannochloropsis gaditana in Nitrogen Depletion.</title>
        <authorList>
            <person name="Corteggiani Carpinelli E."/>
            <person name="Telatin A."/>
            <person name="Vitulo N."/>
            <person name="Forcato C."/>
            <person name="D'Angelo M."/>
            <person name="Schiavon R."/>
            <person name="Vezzi A."/>
            <person name="Giacometti G.M."/>
            <person name="Morosinotto T."/>
            <person name="Valle G."/>
        </authorList>
    </citation>
    <scope>NUCLEOTIDE SEQUENCE [LARGE SCALE GENOMIC DNA]</scope>
    <source>
        <strain evidence="1 2">B-31</strain>
    </source>
</reference>